<evidence type="ECO:0000313" key="2">
    <source>
        <dbReference type="WBParaSite" id="ALUE_0000745801-mRNA-1"/>
    </source>
</evidence>
<proteinExistence type="predicted"/>
<name>A0A0M3HWE8_ASCLU</name>
<reference evidence="2" key="1">
    <citation type="submission" date="2017-02" db="UniProtKB">
        <authorList>
            <consortium name="WormBaseParasite"/>
        </authorList>
    </citation>
    <scope>IDENTIFICATION</scope>
</reference>
<sequence>MQLNAQSAYERVPLAIYRFMQFAPQAAPKNTDASWLQRTLPQADAKNRPPALELCAAVHFVQSASKASWLDLIVSIKSRKRPLTPNAVKRRKCRREPYCSKCLLTGCTLVDRLTVAADLGMPFTPIYHLEYATGTQAKAGARILRARF</sequence>
<dbReference type="Proteomes" id="UP000036681">
    <property type="component" value="Unplaced"/>
</dbReference>
<organism evidence="1 2">
    <name type="scientific">Ascaris lumbricoides</name>
    <name type="common">Giant roundworm</name>
    <dbReference type="NCBI Taxonomy" id="6252"/>
    <lineage>
        <taxon>Eukaryota</taxon>
        <taxon>Metazoa</taxon>
        <taxon>Ecdysozoa</taxon>
        <taxon>Nematoda</taxon>
        <taxon>Chromadorea</taxon>
        <taxon>Rhabditida</taxon>
        <taxon>Spirurina</taxon>
        <taxon>Ascaridomorpha</taxon>
        <taxon>Ascaridoidea</taxon>
        <taxon>Ascarididae</taxon>
        <taxon>Ascaris</taxon>
    </lineage>
</organism>
<evidence type="ECO:0000313" key="1">
    <source>
        <dbReference type="Proteomes" id="UP000036681"/>
    </source>
</evidence>
<protein>
    <submittedName>
        <fullName evidence="2">Nuclear receptor domain-containing protein</fullName>
    </submittedName>
</protein>
<keyword evidence="1" id="KW-1185">Reference proteome</keyword>
<dbReference type="AlphaFoldDB" id="A0A0M3HWE8"/>
<accession>A0A0M3HWE8</accession>
<dbReference type="WBParaSite" id="ALUE_0000745801-mRNA-1">
    <property type="protein sequence ID" value="ALUE_0000745801-mRNA-1"/>
    <property type="gene ID" value="ALUE_0000745801"/>
</dbReference>